<feature type="compositionally biased region" description="Low complexity" evidence="11">
    <location>
        <begin position="32"/>
        <end position="47"/>
    </location>
</feature>
<keyword evidence="13" id="KW-1185">Reference proteome</keyword>
<accession>A0ABN2ABC0</accession>
<evidence type="ECO:0000256" key="8">
    <source>
        <dbReference type="ARBA" id="ARBA00022723"/>
    </source>
</evidence>
<dbReference type="PANTHER" id="PTHR21485">
    <property type="entry name" value="HAD SUPERFAMILY MEMBERS CMAS AND KDSC"/>
    <property type="match status" value="1"/>
</dbReference>
<name>A0ABN2ABC0_9MICO</name>
<evidence type="ECO:0000256" key="5">
    <source>
        <dbReference type="ARBA" id="ARBA00010726"/>
    </source>
</evidence>
<comment type="similarity">
    <text evidence="5">Belongs to the CMP-NeuNAc synthase family.</text>
</comment>
<dbReference type="Gene3D" id="3.40.50.1000">
    <property type="entry name" value="HAD superfamily/HAD-like"/>
    <property type="match status" value="1"/>
</dbReference>
<dbReference type="InterPro" id="IPR036412">
    <property type="entry name" value="HAD-like_sf"/>
</dbReference>
<dbReference type="InterPro" id="IPR010023">
    <property type="entry name" value="KdsC_fam"/>
</dbReference>
<dbReference type="InterPro" id="IPR050793">
    <property type="entry name" value="CMP-NeuNAc_synthase"/>
</dbReference>
<comment type="caution">
    <text evidence="12">The sequence shown here is derived from an EMBL/GenBank/DDBJ whole genome shotgun (WGS) entry which is preliminary data.</text>
</comment>
<dbReference type="InterPro" id="IPR003329">
    <property type="entry name" value="Cytidylyl_trans"/>
</dbReference>
<evidence type="ECO:0000313" key="12">
    <source>
        <dbReference type="EMBL" id="GAA1515577.1"/>
    </source>
</evidence>
<keyword evidence="8" id="KW-0479">Metal-binding</keyword>
<dbReference type="SFLD" id="SFLDG01138">
    <property type="entry name" value="C1.6.2:_Deoxy-d-mannose-octulo"/>
    <property type="match status" value="1"/>
</dbReference>
<dbReference type="EC" id="2.7.7.43" evidence="7"/>
<feature type="compositionally biased region" description="Polar residues" evidence="11">
    <location>
        <begin position="437"/>
        <end position="449"/>
    </location>
</feature>
<protein>
    <recommendedName>
        <fullName evidence="7">N-acylneuraminate cytidylyltransferase</fullName>
        <ecNumber evidence="7">2.7.7.43</ecNumber>
    </recommendedName>
</protein>
<evidence type="ECO:0000256" key="2">
    <source>
        <dbReference type="ARBA" id="ARBA00001946"/>
    </source>
</evidence>
<evidence type="ECO:0000256" key="4">
    <source>
        <dbReference type="ARBA" id="ARBA00005893"/>
    </source>
</evidence>
<dbReference type="SFLD" id="SFLDG01136">
    <property type="entry name" value="C1.6:_Phosphoserine_Phosphatas"/>
    <property type="match status" value="1"/>
</dbReference>
<comment type="similarity">
    <text evidence="4">Belongs to the KdsC family.</text>
</comment>
<dbReference type="InterPro" id="IPR023214">
    <property type="entry name" value="HAD_sf"/>
</dbReference>
<proteinExistence type="inferred from homology"/>
<dbReference type="InterPro" id="IPR029044">
    <property type="entry name" value="Nucleotide-diphossugar_trans"/>
</dbReference>
<dbReference type="Proteomes" id="UP001500177">
    <property type="component" value="Unassembled WGS sequence"/>
</dbReference>
<evidence type="ECO:0000256" key="1">
    <source>
        <dbReference type="ARBA" id="ARBA00001862"/>
    </source>
</evidence>
<comment type="catalytic activity">
    <reaction evidence="1">
        <text>an N-acylneuraminate + CTP = a CMP-N-acyl-beta-neuraminate + diphosphate</text>
        <dbReference type="Rhea" id="RHEA:11344"/>
        <dbReference type="ChEBI" id="CHEBI:33019"/>
        <dbReference type="ChEBI" id="CHEBI:37563"/>
        <dbReference type="ChEBI" id="CHEBI:60073"/>
        <dbReference type="ChEBI" id="CHEBI:68671"/>
        <dbReference type="EC" id="2.7.7.43"/>
    </reaction>
</comment>
<organism evidence="12 13">
    <name type="scientific">Brevibacterium permense</name>
    <dbReference type="NCBI Taxonomy" id="234834"/>
    <lineage>
        <taxon>Bacteria</taxon>
        <taxon>Bacillati</taxon>
        <taxon>Actinomycetota</taxon>
        <taxon>Actinomycetes</taxon>
        <taxon>Micrococcales</taxon>
        <taxon>Brevibacteriaceae</taxon>
        <taxon>Brevibacterium</taxon>
    </lineage>
</organism>
<evidence type="ECO:0000256" key="11">
    <source>
        <dbReference type="SAM" id="MobiDB-lite"/>
    </source>
</evidence>
<evidence type="ECO:0000256" key="10">
    <source>
        <dbReference type="ARBA" id="ARBA00022842"/>
    </source>
</evidence>
<keyword evidence="12" id="KW-0808">Transferase</keyword>
<dbReference type="CDD" id="cd02513">
    <property type="entry name" value="CMP-NeuAc_Synthase"/>
    <property type="match status" value="1"/>
</dbReference>
<feature type="compositionally biased region" description="Polar residues" evidence="11">
    <location>
        <begin position="476"/>
        <end position="493"/>
    </location>
</feature>
<comment type="pathway">
    <text evidence="3">Amino-sugar metabolism; N-acetylneuraminate metabolism.</text>
</comment>
<dbReference type="PANTHER" id="PTHR21485:SF3">
    <property type="entry name" value="N-ACYLNEURAMINATE CYTIDYLYLTRANSFERASE"/>
    <property type="match status" value="1"/>
</dbReference>
<dbReference type="Pfam" id="PF08282">
    <property type="entry name" value="Hydrolase_3"/>
    <property type="match status" value="1"/>
</dbReference>
<evidence type="ECO:0000313" key="13">
    <source>
        <dbReference type="Proteomes" id="UP001500177"/>
    </source>
</evidence>
<feature type="region of interest" description="Disordered" evidence="11">
    <location>
        <begin position="432"/>
        <end position="504"/>
    </location>
</feature>
<reference evidence="12 13" key="1">
    <citation type="journal article" date="2019" name="Int. J. Syst. Evol. Microbiol.">
        <title>The Global Catalogue of Microorganisms (GCM) 10K type strain sequencing project: providing services to taxonomists for standard genome sequencing and annotation.</title>
        <authorList>
            <consortium name="The Broad Institute Genomics Platform"/>
            <consortium name="The Broad Institute Genome Sequencing Center for Infectious Disease"/>
            <person name="Wu L."/>
            <person name="Ma J."/>
        </authorList>
    </citation>
    <scope>NUCLEOTIDE SEQUENCE [LARGE SCALE GENOMIC DNA]</scope>
    <source>
        <strain evidence="12 13">JCM 13318</strain>
    </source>
</reference>
<dbReference type="SUPFAM" id="SSF56784">
    <property type="entry name" value="HAD-like"/>
    <property type="match status" value="1"/>
</dbReference>
<comment type="cofactor">
    <cofactor evidence="2">
        <name>Mg(2+)</name>
        <dbReference type="ChEBI" id="CHEBI:18420"/>
    </cofactor>
</comment>
<evidence type="ECO:0000256" key="7">
    <source>
        <dbReference type="ARBA" id="ARBA00012491"/>
    </source>
</evidence>
<evidence type="ECO:0000256" key="6">
    <source>
        <dbReference type="ARBA" id="ARBA00011881"/>
    </source>
</evidence>
<dbReference type="SUPFAM" id="SSF53448">
    <property type="entry name" value="Nucleotide-diphospho-sugar transferases"/>
    <property type="match status" value="1"/>
</dbReference>
<feature type="compositionally biased region" description="Polar residues" evidence="11">
    <location>
        <begin position="1"/>
        <end position="16"/>
    </location>
</feature>
<gene>
    <name evidence="12" type="ORF">GCM10009690_18280</name>
</gene>
<dbReference type="GO" id="GO:0016779">
    <property type="term" value="F:nucleotidyltransferase activity"/>
    <property type="evidence" value="ECO:0007669"/>
    <property type="project" value="UniProtKB-KW"/>
</dbReference>
<dbReference type="SFLD" id="SFLDS00003">
    <property type="entry name" value="Haloacid_Dehalogenase"/>
    <property type="match status" value="1"/>
</dbReference>
<keyword evidence="10" id="KW-0460">Magnesium</keyword>
<sequence>MNDQSTTYEPNATEFQSEMKPDARTTVAANQTAESTTAPTSTTSPTPHRTVAIIPARGGSKGIPLKNLQKVAGVSLLARAINAAQASPSIDRVIVSTDHDGIAAEALRAGAEVAHRPAEIAGDAATSESALIHTLSTLDEDFDITVFMQCTSPFIDSASIENAVRTVRDDDADVVFSAVEDHSFLWRLDDDTQAVAVGHEASFRPRRQDRAKHFNETGAFYVMRTSGLIEHEHRFFGRIGIEEVPPEHAREIDDMSDLTLVRAIAASQTQETTQVIDVDALVTDFDGVHTDDGAYVDEDGNEQVRVHRGDGMGVSRLVKSGVPVMILSKERNPVVTRRAEKLNVDVAQGIDNKASILDAWITANDLDPARVAYVGNDINDLEAFDVVGWPIAVADAHPRVLAAARVILDRPGGRGAVREVCDLIPIPAEAAEPLPNPTLTSLRSPTGHPSTLAGHQSGHLAGHQSAAMSGHASAFPDQQPSVPRHQPQFTNRAEISRANRKQVS</sequence>
<evidence type="ECO:0000256" key="9">
    <source>
        <dbReference type="ARBA" id="ARBA00022801"/>
    </source>
</evidence>
<dbReference type="EMBL" id="BAAALX010000009">
    <property type="protein sequence ID" value="GAA1515577.1"/>
    <property type="molecule type" value="Genomic_DNA"/>
</dbReference>
<dbReference type="Pfam" id="PF02348">
    <property type="entry name" value="CTP_transf_3"/>
    <property type="match status" value="1"/>
</dbReference>
<keyword evidence="9" id="KW-0378">Hydrolase</keyword>
<dbReference type="Gene3D" id="3.90.550.10">
    <property type="entry name" value="Spore Coat Polysaccharide Biosynthesis Protein SpsA, Chain A"/>
    <property type="match status" value="1"/>
</dbReference>
<feature type="region of interest" description="Disordered" evidence="11">
    <location>
        <begin position="1"/>
        <end position="48"/>
    </location>
</feature>
<keyword evidence="12" id="KW-0548">Nucleotidyltransferase</keyword>
<evidence type="ECO:0000256" key="3">
    <source>
        <dbReference type="ARBA" id="ARBA00005141"/>
    </source>
</evidence>
<comment type="subunit">
    <text evidence="6">Homotetramer.</text>
</comment>